<dbReference type="STRING" id="1353952.A0A165D6V7"/>
<evidence type="ECO:0008006" key="4">
    <source>
        <dbReference type="Google" id="ProtNLM"/>
    </source>
</evidence>
<dbReference type="PANTHER" id="PTHR28015:SF1">
    <property type="entry name" value="ATP SYNTHASE ASSEMBLY FACTOR FMC1, MITOCHONDRIAL"/>
    <property type="match status" value="1"/>
</dbReference>
<gene>
    <name evidence="2" type="ORF">CALCODRAFT_99969</name>
</gene>
<proteinExistence type="predicted"/>
<dbReference type="GO" id="GO:0005759">
    <property type="term" value="C:mitochondrial matrix"/>
    <property type="evidence" value="ECO:0007669"/>
    <property type="project" value="TreeGrafter"/>
</dbReference>
<dbReference type="OrthoDB" id="15893at2759"/>
<evidence type="ECO:0000313" key="2">
    <source>
        <dbReference type="EMBL" id="KZT52188.1"/>
    </source>
</evidence>
<evidence type="ECO:0000256" key="1">
    <source>
        <dbReference type="SAM" id="MobiDB-lite"/>
    </source>
</evidence>
<dbReference type="InterPro" id="IPR039196">
    <property type="entry name" value="Fmc1"/>
</dbReference>
<dbReference type="PANTHER" id="PTHR28015">
    <property type="entry name" value="ATP SYNTHASE ASSEMBLY FACTOR FMC1, MITOCHONDRIAL"/>
    <property type="match status" value="1"/>
</dbReference>
<evidence type="ECO:0000313" key="3">
    <source>
        <dbReference type="Proteomes" id="UP000076842"/>
    </source>
</evidence>
<dbReference type="Pfam" id="PF13233">
    <property type="entry name" value="Complex1_LYR_2"/>
    <property type="match status" value="1"/>
</dbReference>
<dbReference type="FunCoup" id="A0A165D6V7">
    <property type="interactions" value="16"/>
</dbReference>
<accession>A0A165D6V7</accession>
<organism evidence="2 3">
    <name type="scientific">Calocera cornea HHB12733</name>
    <dbReference type="NCBI Taxonomy" id="1353952"/>
    <lineage>
        <taxon>Eukaryota</taxon>
        <taxon>Fungi</taxon>
        <taxon>Dikarya</taxon>
        <taxon>Basidiomycota</taxon>
        <taxon>Agaricomycotina</taxon>
        <taxon>Dacrymycetes</taxon>
        <taxon>Dacrymycetales</taxon>
        <taxon>Dacrymycetaceae</taxon>
        <taxon>Calocera</taxon>
    </lineage>
</organism>
<keyword evidence="3" id="KW-1185">Reference proteome</keyword>
<dbReference type="AlphaFoldDB" id="A0A165D6V7"/>
<dbReference type="EMBL" id="KV424075">
    <property type="protein sequence ID" value="KZT52188.1"/>
    <property type="molecule type" value="Genomic_DNA"/>
</dbReference>
<dbReference type="GO" id="GO:0033615">
    <property type="term" value="P:mitochondrial proton-transporting ATP synthase complex assembly"/>
    <property type="evidence" value="ECO:0007669"/>
    <property type="project" value="InterPro"/>
</dbReference>
<reference evidence="2 3" key="1">
    <citation type="journal article" date="2016" name="Mol. Biol. Evol.">
        <title>Comparative Genomics of Early-Diverging Mushroom-Forming Fungi Provides Insights into the Origins of Lignocellulose Decay Capabilities.</title>
        <authorList>
            <person name="Nagy L.G."/>
            <person name="Riley R."/>
            <person name="Tritt A."/>
            <person name="Adam C."/>
            <person name="Daum C."/>
            <person name="Floudas D."/>
            <person name="Sun H."/>
            <person name="Yadav J.S."/>
            <person name="Pangilinan J."/>
            <person name="Larsson K.H."/>
            <person name="Matsuura K."/>
            <person name="Barry K."/>
            <person name="Labutti K."/>
            <person name="Kuo R."/>
            <person name="Ohm R.A."/>
            <person name="Bhattacharya S.S."/>
            <person name="Shirouzu T."/>
            <person name="Yoshinaga Y."/>
            <person name="Martin F.M."/>
            <person name="Grigoriev I.V."/>
            <person name="Hibbett D.S."/>
        </authorList>
    </citation>
    <scope>NUCLEOTIDE SEQUENCE [LARGE SCALE GENOMIC DNA]</scope>
    <source>
        <strain evidence="2 3">HHB12733</strain>
    </source>
</reference>
<dbReference type="Proteomes" id="UP000076842">
    <property type="component" value="Unassembled WGS sequence"/>
</dbReference>
<protein>
    <recommendedName>
        <fullName evidence="4">Complex 1 LYR protein</fullName>
    </recommendedName>
</protein>
<feature type="region of interest" description="Disordered" evidence="1">
    <location>
        <begin position="93"/>
        <end position="116"/>
    </location>
</feature>
<name>A0A165D6V7_9BASI</name>
<dbReference type="InParanoid" id="A0A165D6V7"/>
<sequence length="124" mass="13852">MSTPRSLYRSILRELRKSATTPRAQRSPAIVLHLRRVFTAPGKTPQALLDDAQNALTFLHSQRTYKELLARYSPLSDLTPEERVKLTARRVGLDTPREHDPLAPGPHPNPGVPDMATALGLIRK</sequence>